<evidence type="ECO:0000256" key="1">
    <source>
        <dbReference type="SAM" id="Phobius"/>
    </source>
</evidence>
<feature type="transmembrane region" description="Helical" evidence="1">
    <location>
        <begin position="154"/>
        <end position="174"/>
    </location>
</feature>
<dbReference type="AlphaFoldDB" id="L1MK31"/>
<keyword evidence="3" id="KW-1185">Reference proteome</keyword>
<dbReference type="EMBL" id="AMEM01000012">
    <property type="protein sequence ID" value="EKX91390.1"/>
    <property type="molecule type" value="Genomic_DNA"/>
</dbReference>
<dbReference type="HOGENOM" id="CLU_1347004_0_0_11"/>
<keyword evidence="1" id="KW-0472">Membrane</keyword>
<comment type="caution">
    <text evidence="2">The sequence shown here is derived from an EMBL/GenBank/DDBJ whole genome shotgun (WGS) entry which is preliminary data.</text>
</comment>
<sequence>MLALMASIFVLGAVMVVIVLTTATTKTETTTFSTTQTTEPSGVGIAAMVIFYILIAAVAFVYSINSYRNAFRLTQGETIAVGDFFKFSGLATPLIVSILCGTIIYIGMLLFVIPGIIAMFALMYVPVAAAINNSTVGRAFSEGFGAFKNNIGQSILLAVLLGLIGFAGSLVLGLGGLVTIPLANIALVVGYLMVTGRNLFVAN</sequence>
<proteinExistence type="predicted"/>
<dbReference type="Proteomes" id="UP000010445">
    <property type="component" value="Unassembled WGS sequence"/>
</dbReference>
<feature type="transmembrane region" description="Helical" evidence="1">
    <location>
        <begin position="84"/>
        <end position="106"/>
    </location>
</feature>
<evidence type="ECO:0000313" key="2">
    <source>
        <dbReference type="EMBL" id="EKX91390.1"/>
    </source>
</evidence>
<feature type="transmembrane region" description="Helical" evidence="1">
    <location>
        <begin position="112"/>
        <end position="133"/>
    </location>
</feature>
<keyword evidence="1" id="KW-1133">Transmembrane helix</keyword>
<organism evidence="2 3">
    <name type="scientific">Corynebacterium durum F0235</name>
    <dbReference type="NCBI Taxonomy" id="1035195"/>
    <lineage>
        <taxon>Bacteria</taxon>
        <taxon>Bacillati</taxon>
        <taxon>Actinomycetota</taxon>
        <taxon>Actinomycetes</taxon>
        <taxon>Mycobacteriales</taxon>
        <taxon>Corynebacteriaceae</taxon>
        <taxon>Corynebacterium</taxon>
    </lineage>
</organism>
<evidence type="ECO:0008006" key="4">
    <source>
        <dbReference type="Google" id="ProtNLM"/>
    </source>
</evidence>
<gene>
    <name evidence="2" type="ORF">HMPREF9997_00762</name>
</gene>
<dbReference type="STRING" id="1035195.HMPREF9997_00762"/>
<dbReference type="PATRIC" id="fig|1035195.3.peg.680"/>
<name>L1MK31_9CORY</name>
<keyword evidence="1" id="KW-0812">Transmembrane</keyword>
<protein>
    <recommendedName>
        <fullName evidence="4">Glycerophosphoryl diester phosphodiesterase membrane domain-containing protein</fullName>
    </recommendedName>
</protein>
<reference evidence="2 3" key="1">
    <citation type="submission" date="2012-05" db="EMBL/GenBank/DDBJ databases">
        <authorList>
            <person name="Weinstock G."/>
            <person name="Sodergren E."/>
            <person name="Lobos E.A."/>
            <person name="Fulton L."/>
            <person name="Fulton R."/>
            <person name="Courtney L."/>
            <person name="Fronick C."/>
            <person name="O'Laughlin M."/>
            <person name="Godfrey J."/>
            <person name="Wilson R.M."/>
            <person name="Miner T."/>
            <person name="Farmer C."/>
            <person name="Delehaunty K."/>
            <person name="Cordes M."/>
            <person name="Minx P."/>
            <person name="Tomlinson C."/>
            <person name="Chen J."/>
            <person name="Wollam A."/>
            <person name="Pepin K.H."/>
            <person name="Bhonagiri V."/>
            <person name="Zhang X."/>
            <person name="Suruliraj S."/>
            <person name="Warren W."/>
            <person name="Mitreva M."/>
            <person name="Mardis E.R."/>
            <person name="Wilson R.K."/>
        </authorList>
    </citation>
    <scope>NUCLEOTIDE SEQUENCE [LARGE SCALE GENOMIC DNA]</scope>
    <source>
        <strain evidence="2 3">F0235</strain>
    </source>
</reference>
<evidence type="ECO:0000313" key="3">
    <source>
        <dbReference type="Proteomes" id="UP000010445"/>
    </source>
</evidence>
<accession>L1MK31</accession>
<feature type="transmembrane region" description="Helical" evidence="1">
    <location>
        <begin position="41"/>
        <end position="64"/>
    </location>
</feature>
<feature type="transmembrane region" description="Helical" evidence="1">
    <location>
        <begin position="180"/>
        <end position="200"/>
    </location>
</feature>